<comment type="caution">
    <text evidence="2">The sequence shown here is derived from an EMBL/GenBank/DDBJ whole genome shotgun (WGS) entry which is preliminary data.</text>
</comment>
<evidence type="ECO:0008006" key="4">
    <source>
        <dbReference type="Google" id="ProtNLM"/>
    </source>
</evidence>
<name>A0A1A5YGU7_9BACL</name>
<reference evidence="2 3" key="1">
    <citation type="submission" date="2016-05" db="EMBL/GenBank/DDBJ databases">
        <title>Paenibacillus oryzae. sp. nov., isolated from the rice root.</title>
        <authorList>
            <person name="Zhang J."/>
            <person name="Zhang X."/>
        </authorList>
    </citation>
    <scope>NUCLEOTIDE SEQUENCE [LARGE SCALE GENOMIC DNA]</scope>
    <source>
        <strain evidence="2 3">1DrF-4</strain>
    </source>
</reference>
<dbReference type="Proteomes" id="UP000092024">
    <property type="component" value="Unassembled WGS sequence"/>
</dbReference>
<evidence type="ECO:0000313" key="3">
    <source>
        <dbReference type="Proteomes" id="UP000092024"/>
    </source>
</evidence>
<evidence type="ECO:0000313" key="2">
    <source>
        <dbReference type="EMBL" id="OBR64809.1"/>
    </source>
</evidence>
<organism evidence="2 3">
    <name type="scientific">Paenibacillus oryzae</name>
    <dbReference type="NCBI Taxonomy" id="1844972"/>
    <lineage>
        <taxon>Bacteria</taxon>
        <taxon>Bacillati</taxon>
        <taxon>Bacillota</taxon>
        <taxon>Bacilli</taxon>
        <taxon>Bacillales</taxon>
        <taxon>Paenibacillaceae</taxon>
        <taxon>Paenibacillus</taxon>
    </lineage>
</organism>
<dbReference type="EMBL" id="LYPA01000064">
    <property type="protein sequence ID" value="OBR64809.1"/>
    <property type="molecule type" value="Genomic_DNA"/>
</dbReference>
<proteinExistence type="predicted"/>
<feature type="region of interest" description="Disordered" evidence="1">
    <location>
        <begin position="90"/>
        <end position="121"/>
    </location>
</feature>
<dbReference type="AlphaFoldDB" id="A0A1A5YGU7"/>
<gene>
    <name evidence="2" type="ORF">A7K91_04280</name>
</gene>
<sequence>MNLSDMLGYADIGQLSRIAAVYRCQCNGNSKNDLIQAILSTVSRHDVFDSQIDTMKLDELRFLNSLLFESRESYSLEDLIARAQQSRFGLEGEAKAPENAPSKSKQRKKKQQPEPQPFSPRDMIARFKHQGWLFNGYSGPSRYMFQVPGDLKHRFRETLRRRFAEALVYSDEPPFYRDEQTLLKDDIHLFLQYVQRHEIGLMPDGSMYKRFVQQALEHMAIREELPSKGEWRFGYGRHFNHYPDRFSLLYDYCMSIGALEESGGQLSLTEGGRARLADPPRNEDERLYRYWLKLYKTPVSNLLSLVHWIQALASEWVTAESLKKNLLPFVKPYYYDSAEAVLERRVWTMMLHLGLLRIGEHPVHGTVLRMTRAGNAIVKGEGLADRR</sequence>
<accession>A0A1A5YGU7</accession>
<protein>
    <recommendedName>
        <fullName evidence="4">Helicase XPB/Ssl2 N-terminal domain-containing protein</fullName>
    </recommendedName>
</protein>
<dbReference type="STRING" id="1844972.A7K91_04280"/>
<evidence type="ECO:0000256" key="1">
    <source>
        <dbReference type="SAM" id="MobiDB-lite"/>
    </source>
</evidence>
<dbReference type="OrthoDB" id="2369695at2"/>
<keyword evidence="3" id="KW-1185">Reference proteome</keyword>